<dbReference type="SMART" id="SM00988">
    <property type="entry name" value="UreE_N"/>
    <property type="match status" value="1"/>
</dbReference>
<evidence type="ECO:0000256" key="2">
    <source>
        <dbReference type="ARBA" id="ARBA00022490"/>
    </source>
</evidence>
<evidence type="ECO:0000313" key="6">
    <source>
        <dbReference type="EMBL" id="SUZ74400.1"/>
    </source>
</evidence>
<sequence length="151" mass="16939">MTIVEAVTREEALEGGSANYRRTTITLPLEDRQKTHGRRRSDDGLEFAISLAPGLTLADGDCFVLEAERVAVVVREAAEAVYVLRPRSDQDRAYFAYQIGNRHQKLMINDEELVCLRDPAVRSLFEQLHVGYSEDTRPFTPATVASGPHQH</sequence>
<dbReference type="GO" id="GO:0006457">
    <property type="term" value="P:protein folding"/>
    <property type="evidence" value="ECO:0007669"/>
    <property type="project" value="InterPro"/>
</dbReference>
<keyword evidence="3" id="KW-0533">Nickel</keyword>
<dbReference type="GO" id="GO:0065003">
    <property type="term" value="P:protein-containing complex assembly"/>
    <property type="evidence" value="ECO:0007669"/>
    <property type="project" value="InterPro"/>
</dbReference>
<keyword evidence="2" id="KW-0963">Cytoplasm</keyword>
<evidence type="ECO:0000259" key="5">
    <source>
        <dbReference type="SMART" id="SM00988"/>
    </source>
</evidence>
<dbReference type="GO" id="GO:0019627">
    <property type="term" value="P:urea metabolic process"/>
    <property type="evidence" value="ECO:0007669"/>
    <property type="project" value="InterPro"/>
</dbReference>
<dbReference type="GO" id="GO:0016151">
    <property type="term" value="F:nickel cation binding"/>
    <property type="evidence" value="ECO:0007669"/>
    <property type="project" value="InterPro"/>
</dbReference>
<keyword evidence="4" id="KW-0143">Chaperone</keyword>
<dbReference type="InterPro" id="IPR036118">
    <property type="entry name" value="UreE_N_sf"/>
</dbReference>
<dbReference type="InterPro" id="IPR007864">
    <property type="entry name" value="UreE_C_dom"/>
</dbReference>
<dbReference type="Gene3D" id="3.30.70.790">
    <property type="entry name" value="UreE, C-terminal domain"/>
    <property type="match status" value="1"/>
</dbReference>
<proteinExistence type="inferred from homology"/>
<dbReference type="Pfam" id="PF02814">
    <property type="entry name" value="UreE_N"/>
    <property type="match status" value="1"/>
</dbReference>
<gene>
    <name evidence="6" type="ORF">METZ01_LOCUS27254</name>
</gene>
<evidence type="ECO:0000256" key="4">
    <source>
        <dbReference type="ARBA" id="ARBA00023186"/>
    </source>
</evidence>
<organism evidence="6">
    <name type="scientific">marine metagenome</name>
    <dbReference type="NCBI Taxonomy" id="408172"/>
    <lineage>
        <taxon>unclassified sequences</taxon>
        <taxon>metagenomes</taxon>
        <taxon>ecological metagenomes</taxon>
    </lineage>
</organism>
<evidence type="ECO:0000256" key="1">
    <source>
        <dbReference type="ARBA" id="ARBA00004496"/>
    </source>
</evidence>
<feature type="domain" description="UreE urease accessory N-terminal" evidence="5">
    <location>
        <begin position="6"/>
        <end position="71"/>
    </location>
</feature>
<reference evidence="6" key="1">
    <citation type="submission" date="2018-05" db="EMBL/GenBank/DDBJ databases">
        <authorList>
            <person name="Lanie J.A."/>
            <person name="Ng W.-L."/>
            <person name="Kazmierczak K.M."/>
            <person name="Andrzejewski T.M."/>
            <person name="Davidsen T.M."/>
            <person name="Wayne K.J."/>
            <person name="Tettelin H."/>
            <person name="Glass J.I."/>
            <person name="Rusch D."/>
            <person name="Podicherti R."/>
            <person name="Tsui H.-C.T."/>
            <person name="Winkler M.E."/>
        </authorList>
    </citation>
    <scope>NUCLEOTIDE SEQUENCE</scope>
</reference>
<evidence type="ECO:0000256" key="3">
    <source>
        <dbReference type="ARBA" id="ARBA00022596"/>
    </source>
</evidence>
<protein>
    <recommendedName>
        <fullName evidence="5">UreE urease accessory N-terminal domain-containing protein</fullName>
    </recommendedName>
</protein>
<dbReference type="SUPFAM" id="SSF69737">
    <property type="entry name" value="Urease metallochaperone UreE, C-terminal domain"/>
    <property type="match status" value="1"/>
</dbReference>
<dbReference type="HAMAP" id="MF_00822">
    <property type="entry name" value="UreE"/>
    <property type="match status" value="1"/>
</dbReference>
<dbReference type="InterPro" id="IPR004029">
    <property type="entry name" value="UreE_N"/>
</dbReference>
<dbReference type="SUPFAM" id="SSF69287">
    <property type="entry name" value="Urease metallochaperone UreE, N-terminal domain"/>
    <property type="match status" value="1"/>
</dbReference>
<comment type="subcellular location">
    <subcellularLocation>
        <location evidence="1">Cytoplasm</location>
    </subcellularLocation>
</comment>
<dbReference type="Pfam" id="PF05194">
    <property type="entry name" value="UreE_C"/>
    <property type="match status" value="1"/>
</dbReference>
<dbReference type="InterPro" id="IPR012406">
    <property type="entry name" value="UreE"/>
</dbReference>
<dbReference type="Gene3D" id="2.60.260.20">
    <property type="entry name" value="Urease metallochaperone UreE, N-terminal domain"/>
    <property type="match status" value="1"/>
</dbReference>
<dbReference type="EMBL" id="UINC01001209">
    <property type="protein sequence ID" value="SUZ74400.1"/>
    <property type="molecule type" value="Genomic_DNA"/>
</dbReference>
<accession>A0A381Q5S2</accession>
<dbReference type="AlphaFoldDB" id="A0A381Q5S2"/>
<name>A0A381Q5S2_9ZZZZ</name>
<dbReference type="GO" id="GO:0005737">
    <property type="term" value="C:cytoplasm"/>
    <property type="evidence" value="ECO:0007669"/>
    <property type="project" value="UniProtKB-SubCell"/>
</dbReference>
<dbReference type="PIRSF" id="PIRSF036402">
    <property type="entry name" value="Ureas_acces_UreE"/>
    <property type="match status" value="1"/>
</dbReference>